<keyword evidence="3" id="KW-1185">Reference proteome</keyword>
<evidence type="ECO:0000313" key="2">
    <source>
        <dbReference type="EMBL" id="KAJ3050887.1"/>
    </source>
</evidence>
<feature type="compositionally biased region" description="Basic and acidic residues" evidence="1">
    <location>
        <begin position="67"/>
        <end position="80"/>
    </location>
</feature>
<name>A0AAD5X185_9FUNG</name>
<organism evidence="2 3">
    <name type="scientific">Rhizophlyctis rosea</name>
    <dbReference type="NCBI Taxonomy" id="64517"/>
    <lineage>
        <taxon>Eukaryota</taxon>
        <taxon>Fungi</taxon>
        <taxon>Fungi incertae sedis</taxon>
        <taxon>Chytridiomycota</taxon>
        <taxon>Chytridiomycota incertae sedis</taxon>
        <taxon>Chytridiomycetes</taxon>
        <taxon>Rhizophlyctidales</taxon>
        <taxon>Rhizophlyctidaceae</taxon>
        <taxon>Rhizophlyctis</taxon>
    </lineage>
</organism>
<dbReference type="AlphaFoldDB" id="A0AAD5X185"/>
<protein>
    <submittedName>
        <fullName evidence="2">Uncharacterized protein</fullName>
    </submittedName>
</protein>
<comment type="caution">
    <text evidence="2">The sequence shown here is derived from an EMBL/GenBank/DDBJ whole genome shotgun (WGS) entry which is preliminary data.</text>
</comment>
<evidence type="ECO:0000313" key="3">
    <source>
        <dbReference type="Proteomes" id="UP001212841"/>
    </source>
</evidence>
<proteinExistence type="predicted"/>
<sequence>MSYHKIDKMEDHQNLVDRITADDTNEWNKVPQNVKDDLRCDTYERIAEKCLEKGYKEVQAVQRLEKKAACEEAKKEKDAESDGEMSE</sequence>
<dbReference type="Proteomes" id="UP001212841">
    <property type="component" value="Unassembled WGS sequence"/>
</dbReference>
<accession>A0AAD5X185</accession>
<evidence type="ECO:0000256" key="1">
    <source>
        <dbReference type="SAM" id="MobiDB-lite"/>
    </source>
</evidence>
<feature type="region of interest" description="Disordered" evidence="1">
    <location>
        <begin position="67"/>
        <end position="87"/>
    </location>
</feature>
<reference evidence="2" key="1">
    <citation type="submission" date="2020-05" db="EMBL/GenBank/DDBJ databases">
        <title>Phylogenomic resolution of chytrid fungi.</title>
        <authorList>
            <person name="Stajich J.E."/>
            <person name="Amses K."/>
            <person name="Simmons R."/>
            <person name="Seto K."/>
            <person name="Myers J."/>
            <person name="Bonds A."/>
            <person name="Quandt C.A."/>
            <person name="Barry K."/>
            <person name="Liu P."/>
            <person name="Grigoriev I."/>
            <person name="Longcore J.E."/>
            <person name="James T.Y."/>
        </authorList>
    </citation>
    <scope>NUCLEOTIDE SEQUENCE</scope>
    <source>
        <strain evidence="2">JEL0318</strain>
    </source>
</reference>
<gene>
    <name evidence="2" type="ORF">HK097_008119</name>
</gene>
<dbReference type="EMBL" id="JADGJD010000459">
    <property type="protein sequence ID" value="KAJ3050887.1"/>
    <property type="molecule type" value="Genomic_DNA"/>
</dbReference>